<dbReference type="EMBL" id="DXHV01000027">
    <property type="protein sequence ID" value="HIW00004.1"/>
    <property type="molecule type" value="Genomic_DNA"/>
</dbReference>
<sequence length="142" mass="15689">MDTAAQEFAAFLNEWTTDPCGAKDVLLRFRDLLAGIEGVSLSYRCRPGVSYSIRATGKAQSKRELFVLVDVVDDDPASRWLSVCFYADLITDPEEKGDWVPEGLFGEDANCFNYDESDPAMEAYIAERLRESAAAACTDGAR</sequence>
<evidence type="ECO:0000313" key="2">
    <source>
        <dbReference type="Proteomes" id="UP000886752"/>
    </source>
</evidence>
<accession>A0A9D1TP49</accession>
<evidence type="ECO:0000313" key="1">
    <source>
        <dbReference type="EMBL" id="HIW00004.1"/>
    </source>
</evidence>
<dbReference type="Proteomes" id="UP000886752">
    <property type="component" value="Unassembled WGS sequence"/>
</dbReference>
<name>A0A9D1TP49_9BACT</name>
<proteinExistence type="predicted"/>
<reference evidence="1" key="2">
    <citation type="submission" date="2021-04" db="EMBL/GenBank/DDBJ databases">
        <authorList>
            <person name="Gilroy R."/>
        </authorList>
    </citation>
    <scope>NUCLEOTIDE SEQUENCE</scope>
    <source>
        <strain evidence="1">ChiHecec2B26-446</strain>
    </source>
</reference>
<dbReference type="AlphaFoldDB" id="A0A9D1TP49"/>
<organism evidence="1 2">
    <name type="scientific">Candidatus Desulfovibrio intestinipullorum</name>
    <dbReference type="NCBI Taxonomy" id="2838536"/>
    <lineage>
        <taxon>Bacteria</taxon>
        <taxon>Pseudomonadati</taxon>
        <taxon>Thermodesulfobacteriota</taxon>
        <taxon>Desulfovibrionia</taxon>
        <taxon>Desulfovibrionales</taxon>
        <taxon>Desulfovibrionaceae</taxon>
        <taxon>Desulfovibrio</taxon>
    </lineage>
</organism>
<reference evidence="1" key="1">
    <citation type="journal article" date="2021" name="PeerJ">
        <title>Extensive microbial diversity within the chicken gut microbiome revealed by metagenomics and culture.</title>
        <authorList>
            <person name="Gilroy R."/>
            <person name="Ravi A."/>
            <person name="Getino M."/>
            <person name="Pursley I."/>
            <person name="Horton D.L."/>
            <person name="Alikhan N.F."/>
            <person name="Baker D."/>
            <person name="Gharbi K."/>
            <person name="Hall N."/>
            <person name="Watson M."/>
            <person name="Adriaenssens E.M."/>
            <person name="Foster-Nyarko E."/>
            <person name="Jarju S."/>
            <person name="Secka A."/>
            <person name="Antonio M."/>
            <person name="Oren A."/>
            <person name="Chaudhuri R.R."/>
            <person name="La Ragione R."/>
            <person name="Hildebrand F."/>
            <person name="Pallen M.J."/>
        </authorList>
    </citation>
    <scope>NUCLEOTIDE SEQUENCE</scope>
    <source>
        <strain evidence="1">ChiHecec2B26-446</strain>
    </source>
</reference>
<gene>
    <name evidence="1" type="ORF">H9894_02290</name>
</gene>
<protein>
    <submittedName>
        <fullName evidence="1">Uncharacterized protein</fullName>
    </submittedName>
</protein>
<comment type="caution">
    <text evidence="1">The sequence shown here is derived from an EMBL/GenBank/DDBJ whole genome shotgun (WGS) entry which is preliminary data.</text>
</comment>